<keyword evidence="4" id="KW-0963">Cytoplasm</keyword>
<feature type="region of interest" description="Disordered" evidence="11">
    <location>
        <begin position="1"/>
        <end position="66"/>
    </location>
</feature>
<reference evidence="13" key="2">
    <citation type="submission" date="2025-09" db="UniProtKB">
        <authorList>
            <consortium name="Ensembl"/>
        </authorList>
    </citation>
    <scope>IDENTIFICATION</scope>
</reference>
<comment type="subcellular location">
    <subcellularLocation>
        <location evidence="2">Cytoplasm</location>
    </subcellularLocation>
    <subcellularLocation>
        <location evidence="1">Endoplasmic reticulum membrane</location>
        <topology evidence="1">Single-pass membrane protein</topology>
    </subcellularLocation>
</comment>
<evidence type="ECO:0000256" key="5">
    <source>
        <dbReference type="ARBA" id="ARBA00022692"/>
    </source>
</evidence>
<keyword evidence="9 12" id="KW-0472">Membrane</keyword>
<evidence type="ECO:0000256" key="12">
    <source>
        <dbReference type="SAM" id="Phobius"/>
    </source>
</evidence>
<evidence type="ECO:0008006" key="15">
    <source>
        <dbReference type="Google" id="ProtNLM"/>
    </source>
</evidence>
<evidence type="ECO:0000256" key="4">
    <source>
        <dbReference type="ARBA" id="ARBA00022490"/>
    </source>
</evidence>
<dbReference type="InterPro" id="IPR009703">
    <property type="entry name" value="Selenoprotein_S"/>
</dbReference>
<evidence type="ECO:0000256" key="10">
    <source>
        <dbReference type="SAM" id="Coils"/>
    </source>
</evidence>
<dbReference type="GO" id="GO:0036513">
    <property type="term" value="C:Derlin-1 retrotranslocation complex"/>
    <property type="evidence" value="ECO:0007669"/>
    <property type="project" value="TreeGrafter"/>
</dbReference>
<dbReference type="Gene3D" id="6.10.250.2950">
    <property type="match status" value="1"/>
</dbReference>
<dbReference type="AlphaFoldDB" id="A0A663EL49"/>
<evidence type="ECO:0000313" key="13">
    <source>
        <dbReference type="Ensembl" id="ENSACCP00020012616.1"/>
    </source>
</evidence>
<sequence length="285" mass="30768">RRAPAKGRWGGGASSSCSTRVRGRRGRGRPGLRGGEARAGVAGLRRARRTRLPAEERSRVPPGRPPAFSPPGWVGSFPPPAACSHLRLVPVPAGSLLSSYGWYILVAAVAIYLLIQKISQSLAARPSSQPGAADAAVEPDVVVRRQEALAAARLRMQEELNAQAERYKEKQRQLEEEKRRQKIAMWESMQEGKSYKGNLKVNQQEVESGASTSSAVPKSKPNKKPLRGGGYNPLSGEGGGTCSWRPGRRGPSAEHGPKPFLARLNSSPARVRTPLFPSPSCLFQV</sequence>
<comment type="similarity">
    <text evidence="3">Belongs to the selenoprotein S family.</text>
</comment>
<keyword evidence="5 12" id="KW-0812">Transmembrane</keyword>
<evidence type="ECO:0000256" key="3">
    <source>
        <dbReference type="ARBA" id="ARBA00011034"/>
    </source>
</evidence>
<dbReference type="Proteomes" id="UP000472275">
    <property type="component" value="Chromosome 5"/>
</dbReference>
<keyword evidence="8 12" id="KW-1133">Transmembrane helix</keyword>
<dbReference type="InParanoid" id="A0A663EL49"/>
<feature type="compositionally biased region" description="Polar residues" evidence="11">
    <location>
        <begin position="204"/>
        <end position="216"/>
    </location>
</feature>
<feature type="compositionally biased region" description="Gly residues" evidence="11">
    <location>
        <begin position="227"/>
        <end position="241"/>
    </location>
</feature>
<proteinExistence type="inferred from homology"/>
<dbReference type="PANTHER" id="PTHR28621:SF1">
    <property type="entry name" value="SELENOPROTEIN S"/>
    <property type="match status" value="1"/>
</dbReference>
<evidence type="ECO:0000256" key="7">
    <source>
        <dbReference type="ARBA" id="ARBA00022933"/>
    </source>
</evidence>
<keyword evidence="10" id="KW-0175">Coiled coil</keyword>
<evidence type="ECO:0000256" key="8">
    <source>
        <dbReference type="ARBA" id="ARBA00022989"/>
    </source>
</evidence>
<dbReference type="GO" id="GO:0030970">
    <property type="term" value="P:retrograde protein transport, ER to cytosol"/>
    <property type="evidence" value="ECO:0007669"/>
    <property type="project" value="TreeGrafter"/>
</dbReference>
<evidence type="ECO:0000256" key="6">
    <source>
        <dbReference type="ARBA" id="ARBA00022824"/>
    </source>
</evidence>
<keyword evidence="6" id="KW-0256">Endoplasmic reticulum</keyword>
<feature type="transmembrane region" description="Helical" evidence="12">
    <location>
        <begin position="97"/>
        <end position="115"/>
    </location>
</feature>
<keyword evidence="7" id="KW-0712">Selenocysteine</keyword>
<gene>
    <name evidence="13" type="primary">SELENOS</name>
</gene>
<dbReference type="GO" id="GO:0036502">
    <property type="term" value="C:Derlin-1-VIMP complex"/>
    <property type="evidence" value="ECO:0007669"/>
    <property type="project" value="TreeGrafter"/>
</dbReference>
<feature type="compositionally biased region" description="Basic residues" evidence="11">
    <location>
        <begin position="21"/>
        <end position="30"/>
    </location>
</feature>
<evidence type="ECO:0000256" key="1">
    <source>
        <dbReference type="ARBA" id="ARBA00004389"/>
    </source>
</evidence>
<dbReference type="Pfam" id="PF06936">
    <property type="entry name" value="Selenoprotein_S"/>
    <property type="match status" value="1"/>
</dbReference>
<accession>A0A663EL49</accession>
<reference evidence="13" key="1">
    <citation type="submission" date="2025-08" db="UniProtKB">
        <authorList>
            <consortium name="Ensembl"/>
        </authorList>
    </citation>
    <scope>IDENTIFICATION</scope>
</reference>
<evidence type="ECO:0000256" key="2">
    <source>
        <dbReference type="ARBA" id="ARBA00004496"/>
    </source>
</evidence>
<protein>
    <recommendedName>
        <fullName evidence="15">Selenoprotein S</fullName>
    </recommendedName>
</protein>
<evidence type="ECO:0000256" key="9">
    <source>
        <dbReference type="ARBA" id="ARBA00023136"/>
    </source>
</evidence>
<feature type="coiled-coil region" evidence="10">
    <location>
        <begin position="153"/>
        <end position="184"/>
    </location>
</feature>
<dbReference type="Ensembl" id="ENSACCT00020013184.1">
    <property type="protein sequence ID" value="ENSACCP00020012616.1"/>
    <property type="gene ID" value="ENSACCG00020008684.1"/>
</dbReference>
<organism evidence="13 14">
    <name type="scientific">Aquila chrysaetos chrysaetos</name>
    <dbReference type="NCBI Taxonomy" id="223781"/>
    <lineage>
        <taxon>Eukaryota</taxon>
        <taxon>Metazoa</taxon>
        <taxon>Chordata</taxon>
        <taxon>Craniata</taxon>
        <taxon>Vertebrata</taxon>
        <taxon>Euteleostomi</taxon>
        <taxon>Archelosauria</taxon>
        <taxon>Archosauria</taxon>
        <taxon>Dinosauria</taxon>
        <taxon>Saurischia</taxon>
        <taxon>Theropoda</taxon>
        <taxon>Coelurosauria</taxon>
        <taxon>Aves</taxon>
        <taxon>Neognathae</taxon>
        <taxon>Neoaves</taxon>
        <taxon>Telluraves</taxon>
        <taxon>Accipitrimorphae</taxon>
        <taxon>Accipitriformes</taxon>
        <taxon>Accipitridae</taxon>
        <taxon>Accipitrinae</taxon>
        <taxon>Aquila</taxon>
    </lineage>
</organism>
<keyword evidence="14" id="KW-1185">Reference proteome</keyword>
<feature type="region of interest" description="Disordered" evidence="11">
    <location>
        <begin position="204"/>
        <end position="274"/>
    </location>
</feature>
<dbReference type="PANTHER" id="PTHR28621">
    <property type="entry name" value="SELENOPROTEIN S"/>
    <property type="match status" value="1"/>
</dbReference>
<name>A0A663EL49_AQUCH</name>
<dbReference type="GeneTree" id="ENSGT00940000166109"/>
<evidence type="ECO:0000313" key="14">
    <source>
        <dbReference type="Proteomes" id="UP000472275"/>
    </source>
</evidence>
<evidence type="ECO:0000256" key="11">
    <source>
        <dbReference type="SAM" id="MobiDB-lite"/>
    </source>
</evidence>
<dbReference type="GO" id="GO:0030968">
    <property type="term" value="P:endoplasmic reticulum unfolded protein response"/>
    <property type="evidence" value="ECO:0007669"/>
    <property type="project" value="TreeGrafter"/>
</dbReference>